<evidence type="ECO:0000313" key="3">
    <source>
        <dbReference type="Proteomes" id="UP001152797"/>
    </source>
</evidence>
<dbReference type="AlphaFoldDB" id="A0A9P1DA73"/>
<dbReference type="Proteomes" id="UP001152797">
    <property type="component" value="Unassembled WGS sequence"/>
</dbReference>
<reference evidence="1" key="1">
    <citation type="submission" date="2022-10" db="EMBL/GenBank/DDBJ databases">
        <authorList>
            <person name="Chen Y."/>
            <person name="Dougan E. K."/>
            <person name="Chan C."/>
            <person name="Rhodes N."/>
            <person name="Thang M."/>
        </authorList>
    </citation>
    <scope>NUCLEOTIDE SEQUENCE</scope>
</reference>
<comment type="caution">
    <text evidence="1">The sequence shown here is derived from an EMBL/GenBank/DDBJ whole genome shotgun (WGS) entry which is preliminary data.</text>
</comment>
<name>A0A9P1DA73_9DINO</name>
<dbReference type="EMBL" id="CAMXCT030003747">
    <property type="protein sequence ID" value="CAL4793334.1"/>
    <property type="molecule type" value="Genomic_DNA"/>
</dbReference>
<protein>
    <submittedName>
        <fullName evidence="1">Uncharacterized protein</fullName>
    </submittedName>
</protein>
<gene>
    <name evidence="1" type="ORF">C1SCF055_LOCUS31702</name>
</gene>
<organism evidence="1">
    <name type="scientific">Cladocopium goreaui</name>
    <dbReference type="NCBI Taxonomy" id="2562237"/>
    <lineage>
        <taxon>Eukaryota</taxon>
        <taxon>Sar</taxon>
        <taxon>Alveolata</taxon>
        <taxon>Dinophyceae</taxon>
        <taxon>Suessiales</taxon>
        <taxon>Symbiodiniaceae</taxon>
        <taxon>Cladocopium</taxon>
    </lineage>
</organism>
<evidence type="ECO:0000313" key="2">
    <source>
        <dbReference type="EMBL" id="CAL4793334.1"/>
    </source>
</evidence>
<dbReference type="EMBL" id="CAMXCT010003747">
    <property type="protein sequence ID" value="CAI4006022.1"/>
    <property type="molecule type" value="Genomic_DNA"/>
</dbReference>
<dbReference type="EMBL" id="CAMXCT020003747">
    <property type="protein sequence ID" value="CAL1159397.1"/>
    <property type="molecule type" value="Genomic_DNA"/>
</dbReference>
<proteinExistence type="predicted"/>
<accession>A0A9P1DA73</accession>
<reference evidence="2 3" key="2">
    <citation type="submission" date="2024-05" db="EMBL/GenBank/DDBJ databases">
        <authorList>
            <person name="Chen Y."/>
            <person name="Shah S."/>
            <person name="Dougan E. K."/>
            <person name="Thang M."/>
            <person name="Chan C."/>
        </authorList>
    </citation>
    <scope>NUCLEOTIDE SEQUENCE [LARGE SCALE GENOMIC DNA]</scope>
</reference>
<evidence type="ECO:0000313" key="1">
    <source>
        <dbReference type="EMBL" id="CAI4006022.1"/>
    </source>
</evidence>
<keyword evidence="3" id="KW-1185">Reference proteome</keyword>
<sequence length="311" mass="35301">MADGVSKTVAFLATYCEELVQLQKPTLESLLKSNRANQVKEWNAAKNFWHRKVATLAVEQRELLEDWKFVLCDMSRLDAVAFLSHMESCFDCGHQFLLQKAESMQQLGAGTLQGVLRSREVKSNPMAVFILLLLERYSESFAPEHKETIAMWEAEFCWIGVEAQQPARRTCTLAFARAQDYFAKFAAEIVQLEKQTLRDVVTITSNQANSCVEWKRAAAFLPRLQRAKKSQLALRSRHMLQFPMSIFARVFLECYSDELAAKQMETMPVWEEKLCEPSAADREAASAGRATPRAFGQHRVVEQLVIAGVIA</sequence>